<organism evidence="2 3">
    <name type="scientific">Funneliformis caledonium</name>
    <dbReference type="NCBI Taxonomy" id="1117310"/>
    <lineage>
        <taxon>Eukaryota</taxon>
        <taxon>Fungi</taxon>
        <taxon>Fungi incertae sedis</taxon>
        <taxon>Mucoromycota</taxon>
        <taxon>Glomeromycotina</taxon>
        <taxon>Glomeromycetes</taxon>
        <taxon>Glomerales</taxon>
        <taxon>Glomeraceae</taxon>
        <taxon>Funneliformis</taxon>
    </lineage>
</organism>
<sequence length="78" mass="8681">EISTPDTSGASLAIFRGMGFLVRIAIDADVKKQINENKKLDEIKNLQDEKNSNASQLNNLDQQIAQKQNKLNDPNTPE</sequence>
<name>A0A9N9HDC2_9GLOM</name>
<dbReference type="Proteomes" id="UP000789570">
    <property type="component" value="Unassembled WGS sequence"/>
</dbReference>
<feature type="non-terminal residue" evidence="2">
    <location>
        <position position="1"/>
    </location>
</feature>
<comment type="caution">
    <text evidence="2">The sequence shown here is derived from an EMBL/GenBank/DDBJ whole genome shotgun (WGS) entry which is preliminary data.</text>
</comment>
<feature type="compositionally biased region" description="Polar residues" evidence="1">
    <location>
        <begin position="52"/>
        <end position="78"/>
    </location>
</feature>
<reference evidence="2" key="1">
    <citation type="submission" date="2021-06" db="EMBL/GenBank/DDBJ databases">
        <authorList>
            <person name="Kallberg Y."/>
            <person name="Tangrot J."/>
            <person name="Rosling A."/>
        </authorList>
    </citation>
    <scope>NUCLEOTIDE SEQUENCE</scope>
    <source>
        <strain evidence="2">UK204</strain>
    </source>
</reference>
<dbReference type="AlphaFoldDB" id="A0A9N9HDC2"/>
<dbReference type="OrthoDB" id="2440313at2759"/>
<dbReference type="EMBL" id="CAJVPQ010005827">
    <property type="protein sequence ID" value="CAG8676247.1"/>
    <property type="molecule type" value="Genomic_DNA"/>
</dbReference>
<evidence type="ECO:0000313" key="3">
    <source>
        <dbReference type="Proteomes" id="UP000789570"/>
    </source>
</evidence>
<feature type="region of interest" description="Disordered" evidence="1">
    <location>
        <begin position="49"/>
        <end position="78"/>
    </location>
</feature>
<keyword evidence="3" id="KW-1185">Reference proteome</keyword>
<proteinExistence type="predicted"/>
<accession>A0A9N9HDC2</accession>
<gene>
    <name evidence="2" type="ORF">FCALED_LOCUS12268</name>
</gene>
<protein>
    <submittedName>
        <fullName evidence="2">9812_t:CDS:1</fullName>
    </submittedName>
</protein>
<evidence type="ECO:0000256" key="1">
    <source>
        <dbReference type="SAM" id="MobiDB-lite"/>
    </source>
</evidence>
<evidence type="ECO:0000313" key="2">
    <source>
        <dbReference type="EMBL" id="CAG8676247.1"/>
    </source>
</evidence>